<protein>
    <submittedName>
        <fullName evidence="1">Uncharacterized protein</fullName>
    </submittedName>
</protein>
<reference evidence="1 2" key="1">
    <citation type="journal article" date="2016" name="Mol. Biol. Evol.">
        <title>Comparative Genomics of Early-Diverging Mushroom-Forming Fungi Provides Insights into the Origins of Lignocellulose Decay Capabilities.</title>
        <authorList>
            <person name="Nagy L.G."/>
            <person name="Riley R."/>
            <person name="Tritt A."/>
            <person name="Adam C."/>
            <person name="Daum C."/>
            <person name="Floudas D."/>
            <person name="Sun H."/>
            <person name="Yadav J.S."/>
            <person name="Pangilinan J."/>
            <person name="Larsson K.H."/>
            <person name="Matsuura K."/>
            <person name="Barry K."/>
            <person name="Labutti K."/>
            <person name="Kuo R."/>
            <person name="Ohm R.A."/>
            <person name="Bhattacharya S.S."/>
            <person name="Shirouzu T."/>
            <person name="Yoshinaga Y."/>
            <person name="Martin F.M."/>
            <person name="Grigoriev I.V."/>
            <person name="Hibbett D.S."/>
        </authorList>
    </citation>
    <scope>NUCLEOTIDE SEQUENCE [LARGE SCALE GENOMIC DNA]</scope>
    <source>
        <strain evidence="1 2">HHB12029</strain>
    </source>
</reference>
<evidence type="ECO:0000313" key="1">
    <source>
        <dbReference type="EMBL" id="KZV89976.1"/>
    </source>
</evidence>
<dbReference type="InParanoid" id="A0A165G4L9"/>
<gene>
    <name evidence="1" type="ORF">EXIGLDRAFT_720797</name>
</gene>
<proteinExistence type="predicted"/>
<dbReference type="Proteomes" id="UP000077266">
    <property type="component" value="Unassembled WGS sequence"/>
</dbReference>
<keyword evidence="2" id="KW-1185">Reference proteome</keyword>
<organism evidence="1 2">
    <name type="scientific">Exidia glandulosa HHB12029</name>
    <dbReference type="NCBI Taxonomy" id="1314781"/>
    <lineage>
        <taxon>Eukaryota</taxon>
        <taxon>Fungi</taxon>
        <taxon>Dikarya</taxon>
        <taxon>Basidiomycota</taxon>
        <taxon>Agaricomycotina</taxon>
        <taxon>Agaricomycetes</taxon>
        <taxon>Auriculariales</taxon>
        <taxon>Exidiaceae</taxon>
        <taxon>Exidia</taxon>
    </lineage>
</organism>
<sequence>MCREELNAMRDDEPGSSSFRCACRNGGIVSLDDVSALIRASIRLSTPLHELQLFGVRATVDVDPVAAFLALKTITHEVVVREEVAPEVKRAKALWKQRENSHFWAPSDVFDPFLSTTFTADGERFDQLGPRLPTY</sequence>
<name>A0A165G4L9_EXIGL</name>
<accession>A0A165G4L9</accession>
<dbReference type="EMBL" id="KV426059">
    <property type="protein sequence ID" value="KZV89976.1"/>
    <property type="molecule type" value="Genomic_DNA"/>
</dbReference>
<evidence type="ECO:0000313" key="2">
    <source>
        <dbReference type="Proteomes" id="UP000077266"/>
    </source>
</evidence>
<dbReference type="AlphaFoldDB" id="A0A165G4L9"/>